<reference evidence="2" key="1">
    <citation type="journal article" date="2023" name="Mol. Phylogenet. Evol.">
        <title>Genome-scale phylogeny and comparative genomics of the fungal order Sordariales.</title>
        <authorList>
            <person name="Hensen N."/>
            <person name="Bonometti L."/>
            <person name="Westerberg I."/>
            <person name="Brannstrom I.O."/>
            <person name="Guillou S."/>
            <person name="Cros-Aarteil S."/>
            <person name="Calhoun S."/>
            <person name="Haridas S."/>
            <person name="Kuo A."/>
            <person name="Mondo S."/>
            <person name="Pangilinan J."/>
            <person name="Riley R."/>
            <person name="LaButti K."/>
            <person name="Andreopoulos B."/>
            <person name="Lipzen A."/>
            <person name="Chen C."/>
            <person name="Yan M."/>
            <person name="Daum C."/>
            <person name="Ng V."/>
            <person name="Clum A."/>
            <person name="Steindorff A."/>
            <person name="Ohm R.A."/>
            <person name="Martin F."/>
            <person name="Silar P."/>
            <person name="Natvig D.O."/>
            <person name="Lalanne C."/>
            <person name="Gautier V."/>
            <person name="Ament-Velasquez S.L."/>
            <person name="Kruys A."/>
            <person name="Hutchinson M.I."/>
            <person name="Powell A.J."/>
            <person name="Barry K."/>
            <person name="Miller A.N."/>
            <person name="Grigoriev I.V."/>
            <person name="Debuchy R."/>
            <person name="Gladieux P."/>
            <person name="Hiltunen Thoren M."/>
            <person name="Johannesson H."/>
        </authorList>
    </citation>
    <scope>NUCLEOTIDE SEQUENCE</scope>
    <source>
        <strain evidence="2">CBS 118394</strain>
    </source>
</reference>
<feature type="compositionally biased region" description="Basic and acidic residues" evidence="1">
    <location>
        <begin position="10"/>
        <end position="19"/>
    </location>
</feature>
<keyword evidence="3" id="KW-1185">Reference proteome</keyword>
<accession>A0AAE0M163</accession>
<gene>
    <name evidence="2" type="ORF">B0H66DRAFT_341323</name>
</gene>
<dbReference type="Proteomes" id="UP001283341">
    <property type="component" value="Unassembled WGS sequence"/>
</dbReference>
<evidence type="ECO:0000313" key="2">
    <source>
        <dbReference type="EMBL" id="KAK3315317.1"/>
    </source>
</evidence>
<dbReference type="EMBL" id="JAUEDM010000006">
    <property type="protein sequence ID" value="KAK3315317.1"/>
    <property type="molecule type" value="Genomic_DNA"/>
</dbReference>
<feature type="region of interest" description="Disordered" evidence="1">
    <location>
        <begin position="1"/>
        <end position="46"/>
    </location>
</feature>
<dbReference type="AlphaFoldDB" id="A0AAE0M163"/>
<name>A0AAE0M163_9PEZI</name>
<reference evidence="2" key="2">
    <citation type="submission" date="2023-06" db="EMBL/GenBank/DDBJ databases">
        <authorList>
            <consortium name="Lawrence Berkeley National Laboratory"/>
            <person name="Haridas S."/>
            <person name="Hensen N."/>
            <person name="Bonometti L."/>
            <person name="Westerberg I."/>
            <person name="Brannstrom I.O."/>
            <person name="Guillou S."/>
            <person name="Cros-Aarteil S."/>
            <person name="Calhoun S."/>
            <person name="Kuo A."/>
            <person name="Mondo S."/>
            <person name="Pangilinan J."/>
            <person name="Riley R."/>
            <person name="Labutti K."/>
            <person name="Andreopoulos B."/>
            <person name="Lipzen A."/>
            <person name="Chen C."/>
            <person name="Yanf M."/>
            <person name="Daum C."/>
            <person name="Ng V."/>
            <person name="Clum A."/>
            <person name="Steindorff A."/>
            <person name="Ohm R."/>
            <person name="Martin F."/>
            <person name="Silar P."/>
            <person name="Natvig D."/>
            <person name="Lalanne C."/>
            <person name="Gautier V."/>
            <person name="Ament-Velasquez S.L."/>
            <person name="Kruys A."/>
            <person name="Hutchinson M.I."/>
            <person name="Powell A.J."/>
            <person name="Barry K."/>
            <person name="Miller A.N."/>
            <person name="Grigoriev I.V."/>
            <person name="Debuchy R."/>
            <person name="Gladieux P."/>
            <person name="Thoren M.H."/>
            <person name="Johannesson H."/>
        </authorList>
    </citation>
    <scope>NUCLEOTIDE SEQUENCE</scope>
    <source>
        <strain evidence="2">CBS 118394</strain>
    </source>
</reference>
<evidence type="ECO:0000313" key="3">
    <source>
        <dbReference type="Proteomes" id="UP001283341"/>
    </source>
</evidence>
<sequence>MTSAVPNPSSHKDNHHYEDLEMSDYSSSPPSPTTTNNDSLACPPPVYTPSSFTPTFQLQIETTGKPWLSMPLPLKPDPIPVFALDNTLSTASSSSTSTSPKFISHRPSRGSGSCYLVNAAGVDETALSTTTYRWGPGKPPRVRLFSPFTGGATHPPTTLDDKDDSSSSCWDTFDIQSSGLFTRATRFRPAKLLLAPTTTTTTSFTSREDEAAGTFFEWRYAGRKERKAYTTTATLTPTAAKDDGVDSLLILEKVLRISTGDEKEEFHRVPVAQFLRNAGLRTLGTSASSAGNGGRLLVDLDDTKWGFDESNKTEREMALVMVVTTCLVMLKREVDRRRAQQIAIMAGGAGS</sequence>
<organism evidence="2 3">
    <name type="scientific">Apodospora peruviana</name>
    <dbReference type="NCBI Taxonomy" id="516989"/>
    <lineage>
        <taxon>Eukaryota</taxon>
        <taxon>Fungi</taxon>
        <taxon>Dikarya</taxon>
        <taxon>Ascomycota</taxon>
        <taxon>Pezizomycotina</taxon>
        <taxon>Sordariomycetes</taxon>
        <taxon>Sordariomycetidae</taxon>
        <taxon>Sordariales</taxon>
        <taxon>Lasiosphaeriaceae</taxon>
        <taxon>Apodospora</taxon>
    </lineage>
</organism>
<protein>
    <submittedName>
        <fullName evidence="2">Uncharacterized protein</fullName>
    </submittedName>
</protein>
<evidence type="ECO:0000256" key="1">
    <source>
        <dbReference type="SAM" id="MobiDB-lite"/>
    </source>
</evidence>
<proteinExistence type="predicted"/>
<comment type="caution">
    <text evidence="2">The sequence shown here is derived from an EMBL/GenBank/DDBJ whole genome shotgun (WGS) entry which is preliminary data.</text>
</comment>